<dbReference type="SUPFAM" id="SSF52218">
    <property type="entry name" value="Flavoproteins"/>
    <property type="match status" value="1"/>
</dbReference>
<evidence type="ECO:0000313" key="6">
    <source>
        <dbReference type="Proteomes" id="UP000188929"/>
    </source>
</evidence>
<protein>
    <submittedName>
        <fullName evidence="5">NADPH-dependent FMN reductase</fullName>
    </submittedName>
</protein>
<dbReference type="Pfam" id="PF03358">
    <property type="entry name" value="FMN_red"/>
    <property type="match status" value="1"/>
</dbReference>
<dbReference type="OrthoDB" id="1643408at2"/>
<evidence type="ECO:0000256" key="1">
    <source>
        <dbReference type="ARBA" id="ARBA00022630"/>
    </source>
</evidence>
<keyword evidence="6" id="KW-1185">Reference proteome</keyword>
<dbReference type="PANTHER" id="PTHR43408">
    <property type="entry name" value="FMN REDUCTASE (NADPH)"/>
    <property type="match status" value="1"/>
</dbReference>
<gene>
    <name evidence="5" type="ORF">BL253_25900</name>
</gene>
<dbReference type="Proteomes" id="UP000188929">
    <property type="component" value="Unassembled WGS sequence"/>
</dbReference>
<evidence type="ECO:0000256" key="2">
    <source>
        <dbReference type="ARBA" id="ARBA00022643"/>
    </source>
</evidence>
<dbReference type="InterPro" id="IPR029039">
    <property type="entry name" value="Flavoprotein-like_sf"/>
</dbReference>
<comment type="caution">
    <text evidence="5">The sequence shown here is derived from an EMBL/GenBank/DDBJ whole genome shotgun (WGS) entry which is preliminary data.</text>
</comment>
<keyword evidence="3" id="KW-0560">Oxidoreductase</keyword>
<dbReference type="EMBL" id="MOMC01000055">
    <property type="protein sequence ID" value="ONH25953.1"/>
    <property type="molecule type" value="Genomic_DNA"/>
</dbReference>
<evidence type="ECO:0000259" key="4">
    <source>
        <dbReference type="Pfam" id="PF03358"/>
    </source>
</evidence>
<dbReference type="RefSeq" id="WP_076819997.1">
    <property type="nucleotide sequence ID" value="NZ_MOMC01000055.1"/>
</dbReference>
<dbReference type="AlphaFoldDB" id="A0A1V2I588"/>
<organism evidence="5 6">
    <name type="scientific">Pseudofrankia asymbiotica</name>
    <dbReference type="NCBI Taxonomy" id="1834516"/>
    <lineage>
        <taxon>Bacteria</taxon>
        <taxon>Bacillati</taxon>
        <taxon>Actinomycetota</taxon>
        <taxon>Actinomycetes</taxon>
        <taxon>Frankiales</taxon>
        <taxon>Frankiaceae</taxon>
        <taxon>Pseudofrankia</taxon>
    </lineage>
</organism>
<evidence type="ECO:0000256" key="3">
    <source>
        <dbReference type="ARBA" id="ARBA00023002"/>
    </source>
</evidence>
<dbReference type="InterPro" id="IPR051814">
    <property type="entry name" value="NAD(P)H-dep_FMN_reductase"/>
</dbReference>
<feature type="domain" description="NADPH-dependent FMN reductase-like" evidence="4">
    <location>
        <begin position="5"/>
        <end position="136"/>
    </location>
</feature>
<keyword evidence="1" id="KW-0285">Flavoprotein</keyword>
<dbReference type="GO" id="GO:0016491">
    <property type="term" value="F:oxidoreductase activity"/>
    <property type="evidence" value="ECO:0007669"/>
    <property type="project" value="UniProtKB-KW"/>
</dbReference>
<reference evidence="6" key="1">
    <citation type="submission" date="2016-10" db="EMBL/GenBank/DDBJ databases">
        <title>Frankia sp. NRRL B-16386 Genome sequencing.</title>
        <authorList>
            <person name="Ghodhbane-Gtari F."/>
            <person name="Swanson E."/>
            <person name="Gueddou A."/>
            <person name="Hezbri K."/>
            <person name="Ktari K."/>
            <person name="Nouioui I."/>
            <person name="Morris K."/>
            <person name="Simpson S."/>
            <person name="Abebe-Akele F."/>
            <person name="Thomas K."/>
            <person name="Gtari M."/>
            <person name="Tisa L.S."/>
        </authorList>
    </citation>
    <scope>NUCLEOTIDE SEQUENCE [LARGE SCALE GENOMIC DNA]</scope>
    <source>
        <strain evidence="6">NRRL B-16386</strain>
    </source>
</reference>
<dbReference type="STRING" id="1834516.BL253_25900"/>
<sequence length="170" mass="18185">MTTLSVVVGNPKAGSRTLAIAEALADRLRPLLGAERGVRLDLADHAGDVFTWPHPGLDTLTEQVAASDFLVVASPTYKAAYTGLLKAFLDRYPTAGLRGVTAFPVFTIGSPAHTLAVEFTLRPLLVELGASVPTQGLSFPTDELPRLDEILDQWLERNQHALPTVGSASR</sequence>
<dbReference type="Gene3D" id="3.40.50.360">
    <property type="match status" value="1"/>
</dbReference>
<proteinExistence type="predicted"/>
<accession>A0A1V2I588</accession>
<keyword evidence="2" id="KW-0288">FMN</keyword>
<dbReference type="InterPro" id="IPR005025">
    <property type="entry name" value="FMN_Rdtase-like_dom"/>
</dbReference>
<name>A0A1V2I588_9ACTN</name>
<evidence type="ECO:0000313" key="5">
    <source>
        <dbReference type="EMBL" id="ONH25953.1"/>
    </source>
</evidence>
<dbReference type="PANTHER" id="PTHR43408:SF1">
    <property type="entry name" value="FMN REDUCTASE (NADPH)"/>
    <property type="match status" value="1"/>
</dbReference>